<dbReference type="Pfam" id="PF00293">
    <property type="entry name" value="NUDIX"/>
    <property type="match status" value="1"/>
</dbReference>
<evidence type="ECO:0000256" key="3">
    <source>
        <dbReference type="RuleBase" id="RU003476"/>
    </source>
</evidence>
<dbReference type="EMBL" id="CP001349">
    <property type="protein sequence ID" value="ACL61412.1"/>
    <property type="molecule type" value="Genomic_DNA"/>
</dbReference>
<evidence type="ECO:0000259" key="4">
    <source>
        <dbReference type="PROSITE" id="PS51462"/>
    </source>
</evidence>
<evidence type="ECO:0000313" key="6">
    <source>
        <dbReference type="Proteomes" id="UP000008207"/>
    </source>
</evidence>
<dbReference type="eggNOG" id="COG1051">
    <property type="taxonomic scope" value="Bacteria"/>
</dbReference>
<dbReference type="RefSeq" id="WP_015932981.1">
    <property type="nucleotide sequence ID" value="NC_011894.1"/>
</dbReference>
<dbReference type="InterPro" id="IPR015797">
    <property type="entry name" value="NUDIX_hydrolase-like_dom_sf"/>
</dbReference>
<feature type="domain" description="Nudix hydrolase" evidence="4">
    <location>
        <begin position="28"/>
        <end position="153"/>
    </location>
</feature>
<dbReference type="GO" id="GO:0016787">
    <property type="term" value="F:hydrolase activity"/>
    <property type="evidence" value="ECO:0007669"/>
    <property type="project" value="UniProtKB-KW"/>
</dbReference>
<sequence>MPLPDWIFRVAYYYGYRAARIVWKFTKPHHLGAVVALWYNEQVLLVRTSYRGTWDLPGGGVEAHEIPAQAAIREISEELGFKILPEQIHLALIVDHFWENRHDKVHIFETHLSNVPTIKIDKREIVETRFFSAVEAMALTLQADLRNYFRTKAQI</sequence>
<dbReference type="PANTHER" id="PTHR43046:SF14">
    <property type="entry name" value="MUTT_NUDIX FAMILY PROTEIN"/>
    <property type="match status" value="1"/>
</dbReference>
<dbReference type="OrthoDB" id="289720at2"/>
<dbReference type="HOGENOM" id="CLU_130835_0_0_5"/>
<protein>
    <submittedName>
        <fullName evidence="5">NUDIX hydrolase</fullName>
    </submittedName>
</protein>
<organism evidence="5 6">
    <name type="scientific">Methylobacterium nodulans (strain LMG 21967 / CNCM I-2342 / ORS 2060)</name>
    <dbReference type="NCBI Taxonomy" id="460265"/>
    <lineage>
        <taxon>Bacteria</taxon>
        <taxon>Pseudomonadati</taxon>
        <taxon>Pseudomonadota</taxon>
        <taxon>Alphaproteobacteria</taxon>
        <taxon>Hyphomicrobiales</taxon>
        <taxon>Methylobacteriaceae</taxon>
        <taxon>Methylobacterium</taxon>
    </lineage>
</organism>
<dbReference type="AlphaFoldDB" id="B8IER9"/>
<dbReference type="InterPro" id="IPR000086">
    <property type="entry name" value="NUDIX_hydrolase_dom"/>
</dbReference>
<evidence type="ECO:0000256" key="2">
    <source>
        <dbReference type="ARBA" id="ARBA00022801"/>
    </source>
</evidence>
<dbReference type="KEGG" id="mno:Mnod_6646"/>
<dbReference type="PROSITE" id="PS00893">
    <property type="entry name" value="NUDIX_BOX"/>
    <property type="match status" value="1"/>
</dbReference>
<evidence type="ECO:0000256" key="1">
    <source>
        <dbReference type="ARBA" id="ARBA00001946"/>
    </source>
</evidence>
<dbReference type="Proteomes" id="UP000008207">
    <property type="component" value="Chromosome"/>
</dbReference>
<gene>
    <name evidence="5" type="ordered locus">Mnod_6646</name>
</gene>
<dbReference type="PRINTS" id="PR00502">
    <property type="entry name" value="NUDIXFAMILY"/>
</dbReference>
<dbReference type="InterPro" id="IPR020476">
    <property type="entry name" value="Nudix_hydrolase"/>
</dbReference>
<dbReference type="Gene3D" id="3.90.79.10">
    <property type="entry name" value="Nucleoside Triphosphate Pyrophosphohydrolase"/>
    <property type="match status" value="1"/>
</dbReference>
<evidence type="ECO:0000313" key="5">
    <source>
        <dbReference type="EMBL" id="ACL61412.1"/>
    </source>
</evidence>
<dbReference type="PROSITE" id="PS51462">
    <property type="entry name" value="NUDIX"/>
    <property type="match status" value="1"/>
</dbReference>
<dbReference type="PANTHER" id="PTHR43046">
    <property type="entry name" value="GDP-MANNOSE MANNOSYL HYDROLASE"/>
    <property type="match status" value="1"/>
</dbReference>
<keyword evidence="6" id="KW-1185">Reference proteome</keyword>
<reference evidence="5 6" key="1">
    <citation type="submission" date="2009-01" db="EMBL/GenBank/DDBJ databases">
        <title>Complete sequence of chromosome of Methylobacterium nodulans ORS 2060.</title>
        <authorList>
            <consortium name="US DOE Joint Genome Institute"/>
            <person name="Lucas S."/>
            <person name="Copeland A."/>
            <person name="Lapidus A."/>
            <person name="Glavina del Rio T."/>
            <person name="Dalin E."/>
            <person name="Tice H."/>
            <person name="Bruce D."/>
            <person name="Goodwin L."/>
            <person name="Pitluck S."/>
            <person name="Sims D."/>
            <person name="Brettin T."/>
            <person name="Detter J.C."/>
            <person name="Han C."/>
            <person name="Larimer F."/>
            <person name="Land M."/>
            <person name="Hauser L."/>
            <person name="Kyrpides N."/>
            <person name="Ivanova N."/>
            <person name="Marx C.J."/>
            <person name="Richardson P."/>
        </authorList>
    </citation>
    <scope>NUCLEOTIDE SEQUENCE [LARGE SCALE GENOMIC DNA]</scope>
    <source>
        <strain evidence="6">LMG 21967 / CNCM I-2342 / ORS 2060</strain>
    </source>
</reference>
<comment type="similarity">
    <text evidence="3">Belongs to the Nudix hydrolase family.</text>
</comment>
<dbReference type="SUPFAM" id="SSF55811">
    <property type="entry name" value="Nudix"/>
    <property type="match status" value="1"/>
</dbReference>
<name>B8IER9_METNO</name>
<accession>B8IER9</accession>
<dbReference type="InterPro" id="IPR020084">
    <property type="entry name" value="NUDIX_hydrolase_CS"/>
</dbReference>
<comment type="cofactor">
    <cofactor evidence="1">
        <name>Mg(2+)</name>
        <dbReference type="ChEBI" id="CHEBI:18420"/>
    </cofactor>
</comment>
<keyword evidence="2 3" id="KW-0378">Hydrolase</keyword>
<proteinExistence type="inferred from homology"/>
<dbReference type="CDD" id="cd02883">
    <property type="entry name" value="NUDIX_Hydrolase"/>
    <property type="match status" value="1"/>
</dbReference>